<dbReference type="GO" id="GO:0042245">
    <property type="term" value="P:RNA repair"/>
    <property type="evidence" value="ECO:0007669"/>
    <property type="project" value="UniProtKB-KW"/>
</dbReference>
<dbReference type="Pfam" id="PF12627">
    <property type="entry name" value="PolyA_pol_RNAbd"/>
    <property type="match status" value="1"/>
</dbReference>
<dbReference type="InterPro" id="IPR050124">
    <property type="entry name" value="tRNA_CCA-adding_enzyme"/>
</dbReference>
<dbReference type="InterPro" id="IPR043519">
    <property type="entry name" value="NT_sf"/>
</dbReference>
<proteinExistence type="inferred from homology"/>
<dbReference type="Gene3D" id="1.10.3090.10">
    <property type="entry name" value="cca-adding enzyme, domain 2"/>
    <property type="match status" value="1"/>
</dbReference>
<evidence type="ECO:0000256" key="9">
    <source>
        <dbReference type="ARBA" id="ARBA00022842"/>
    </source>
</evidence>
<dbReference type="InterPro" id="IPR006674">
    <property type="entry name" value="HD_domain"/>
</dbReference>
<name>A0A1F5P9T8_9BACT</name>
<dbReference type="SUPFAM" id="SSF81891">
    <property type="entry name" value="Poly A polymerase C-terminal region-like"/>
    <property type="match status" value="1"/>
</dbReference>
<dbReference type="Pfam" id="PF01966">
    <property type="entry name" value="HD"/>
    <property type="match status" value="1"/>
</dbReference>
<dbReference type="Gene3D" id="3.30.460.10">
    <property type="entry name" value="Beta Polymerase, domain 2"/>
    <property type="match status" value="1"/>
</dbReference>
<dbReference type="STRING" id="1817832.A3J48_01585"/>
<keyword evidence="7" id="KW-0692">RNA repair</keyword>
<keyword evidence="5" id="KW-0479">Metal-binding</keyword>
<dbReference type="AlphaFoldDB" id="A0A1F5P9T8"/>
<evidence type="ECO:0000259" key="12">
    <source>
        <dbReference type="PROSITE" id="PS51831"/>
    </source>
</evidence>
<keyword evidence="2 11" id="KW-0808">Transferase</keyword>
<evidence type="ECO:0000256" key="7">
    <source>
        <dbReference type="ARBA" id="ARBA00022800"/>
    </source>
</evidence>
<evidence type="ECO:0000256" key="4">
    <source>
        <dbReference type="ARBA" id="ARBA00022695"/>
    </source>
</evidence>
<evidence type="ECO:0000256" key="10">
    <source>
        <dbReference type="ARBA" id="ARBA00022884"/>
    </source>
</evidence>
<dbReference type="SUPFAM" id="SSF81301">
    <property type="entry name" value="Nucleotidyltransferase"/>
    <property type="match status" value="1"/>
</dbReference>
<evidence type="ECO:0000256" key="6">
    <source>
        <dbReference type="ARBA" id="ARBA00022741"/>
    </source>
</evidence>
<organism evidence="13 14">
    <name type="scientific">Candidatus Doudnabacteria bacterium RIFCSPHIGHO2_02_FULL_46_11</name>
    <dbReference type="NCBI Taxonomy" id="1817832"/>
    <lineage>
        <taxon>Bacteria</taxon>
        <taxon>Candidatus Doudnaibacteriota</taxon>
    </lineage>
</organism>
<comment type="cofactor">
    <cofactor evidence="1">
        <name>Mg(2+)</name>
        <dbReference type="ChEBI" id="CHEBI:18420"/>
    </cofactor>
</comment>
<dbReference type="Pfam" id="PF01743">
    <property type="entry name" value="PolyA_pol"/>
    <property type="match status" value="1"/>
</dbReference>
<protein>
    <recommendedName>
        <fullName evidence="12">HD domain-containing protein</fullName>
    </recommendedName>
</protein>
<dbReference type="EMBL" id="MFES01000001">
    <property type="protein sequence ID" value="OGE86615.1"/>
    <property type="molecule type" value="Genomic_DNA"/>
</dbReference>
<dbReference type="InterPro" id="IPR006675">
    <property type="entry name" value="HDIG_dom"/>
</dbReference>
<dbReference type="GO" id="GO:0016779">
    <property type="term" value="F:nucleotidyltransferase activity"/>
    <property type="evidence" value="ECO:0007669"/>
    <property type="project" value="UniProtKB-KW"/>
</dbReference>
<dbReference type="NCBIfam" id="TIGR00277">
    <property type="entry name" value="HDIG"/>
    <property type="match status" value="1"/>
</dbReference>
<dbReference type="GO" id="GO:0046872">
    <property type="term" value="F:metal ion binding"/>
    <property type="evidence" value="ECO:0007669"/>
    <property type="project" value="UniProtKB-KW"/>
</dbReference>
<accession>A0A1F5P9T8</accession>
<dbReference type="InterPro" id="IPR032828">
    <property type="entry name" value="PolyA_RNA-bd"/>
</dbReference>
<evidence type="ECO:0000256" key="5">
    <source>
        <dbReference type="ARBA" id="ARBA00022723"/>
    </source>
</evidence>
<dbReference type="CDD" id="cd05398">
    <property type="entry name" value="NT_ClassII-CCAase"/>
    <property type="match status" value="1"/>
</dbReference>
<dbReference type="GO" id="GO:0003723">
    <property type="term" value="F:RNA binding"/>
    <property type="evidence" value="ECO:0007669"/>
    <property type="project" value="UniProtKB-KW"/>
</dbReference>
<gene>
    <name evidence="13" type="ORF">A3J48_01585</name>
</gene>
<sequence length="490" mass="55463">MIPEKIKLISKEISNNGGCAFLVGGSVRDHLLKSPVKDFDVEVYGLKLPALKKIVGRYGKAKEVGKTFGVIKIFTKEELEIDFSLPRKDIKIARGHRGFKITTDPALNYKKALKRRDFTINSILLDPLTGEFIDPFNGREDLKKRVLRVTDKTTFAEDPLRVLRAIQLVARYELKIEPRSRKIIKAAAPRLKELSKDRIWTEWKKLLLAHRPSLGLEAARELGLTKTFYPMLAALEKTHENPAWHPEKNVWQHCKLTADQAALIAATEKLNLFESTLLVLAGICHDLGKPLTSRIVNGVRRTIGHAKAGEKPAREFLKAIGAPNIYYKKILGLVLYHMRPLSWYLGKEEFSSAGIRRLARDLHPYGLTFRELARLSLADNRGLGEFPPAQRLEKKREKERFITFLKKLEKRAASLRVLSAQPKAVVSGRDLLKLGFKPGPNIGAAMRLAEDLGDLNFKKTAILKKMGKITRDNTEKKVILKLQSLVKTRQ</sequence>
<keyword evidence="6" id="KW-0547">Nucleotide-binding</keyword>
<keyword evidence="8" id="KW-0067">ATP-binding</keyword>
<evidence type="ECO:0000313" key="13">
    <source>
        <dbReference type="EMBL" id="OGE86615.1"/>
    </source>
</evidence>
<dbReference type="Proteomes" id="UP000176786">
    <property type="component" value="Unassembled WGS sequence"/>
</dbReference>
<dbReference type="SMART" id="SM00471">
    <property type="entry name" value="HDc"/>
    <property type="match status" value="1"/>
</dbReference>
<evidence type="ECO:0000256" key="3">
    <source>
        <dbReference type="ARBA" id="ARBA00022694"/>
    </source>
</evidence>
<evidence type="ECO:0000256" key="8">
    <source>
        <dbReference type="ARBA" id="ARBA00022840"/>
    </source>
</evidence>
<keyword evidence="9" id="KW-0460">Magnesium</keyword>
<keyword evidence="3" id="KW-0819">tRNA processing</keyword>
<feature type="domain" description="HD" evidence="12">
    <location>
        <begin position="250"/>
        <end position="365"/>
    </location>
</feature>
<dbReference type="PANTHER" id="PTHR47545">
    <property type="entry name" value="MULTIFUNCTIONAL CCA PROTEIN"/>
    <property type="match status" value="1"/>
</dbReference>
<dbReference type="PROSITE" id="PS51831">
    <property type="entry name" value="HD"/>
    <property type="match status" value="1"/>
</dbReference>
<dbReference type="InterPro" id="IPR002646">
    <property type="entry name" value="PolA_pol_head_dom"/>
</dbReference>
<dbReference type="InterPro" id="IPR003607">
    <property type="entry name" value="HD/PDEase_dom"/>
</dbReference>
<dbReference type="CDD" id="cd00077">
    <property type="entry name" value="HDc"/>
    <property type="match status" value="1"/>
</dbReference>
<dbReference type="GO" id="GO:0008033">
    <property type="term" value="P:tRNA processing"/>
    <property type="evidence" value="ECO:0007669"/>
    <property type="project" value="UniProtKB-KW"/>
</dbReference>
<evidence type="ECO:0000256" key="2">
    <source>
        <dbReference type="ARBA" id="ARBA00022679"/>
    </source>
</evidence>
<dbReference type="PANTHER" id="PTHR47545:SF1">
    <property type="entry name" value="MULTIFUNCTIONAL CCA PROTEIN"/>
    <property type="match status" value="1"/>
</dbReference>
<dbReference type="GO" id="GO:0005524">
    <property type="term" value="F:ATP binding"/>
    <property type="evidence" value="ECO:0007669"/>
    <property type="project" value="UniProtKB-KW"/>
</dbReference>
<keyword evidence="4" id="KW-0548">Nucleotidyltransferase</keyword>
<comment type="similarity">
    <text evidence="11">Belongs to the tRNA nucleotidyltransferase/poly(A) polymerase family.</text>
</comment>
<evidence type="ECO:0000256" key="11">
    <source>
        <dbReference type="RuleBase" id="RU003953"/>
    </source>
</evidence>
<keyword evidence="10 11" id="KW-0694">RNA-binding</keyword>
<evidence type="ECO:0000313" key="14">
    <source>
        <dbReference type="Proteomes" id="UP000176786"/>
    </source>
</evidence>
<reference evidence="13 14" key="1">
    <citation type="journal article" date="2016" name="Nat. Commun.">
        <title>Thousands of microbial genomes shed light on interconnected biogeochemical processes in an aquifer system.</title>
        <authorList>
            <person name="Anantharaman K."/>
            <person name="Brown C.T."/>
            <person name="Hug L.A."/>
            <person name="Sharon I."/>
            <person name="Castelle C.J."/>
            <person name="Probst A.J."/>
            <person name="Thomas B.C."/>
            <person name="Singh A."/>
            <person name="Wilkins M.J."/>
            <person name="Karaoz U."/>
            <person name="Brodie E.L."/>
            <person name="Williams K.H."/>
            <person name="Hubbard S.S."/>
            <person name="Banfield J.F."/>
        </authorList>
    </citation>
    <scope>NUCLEOTIDE SEQUENCE [LARGE SCALE GENOMIC DNA]</scope>
</reference>
<comment type="caution">
    <text evidence="13">The sequence shown here is derived from an EMBL/GenBank/DDBJ whole genome shotgun (WGS) entry which is preliminary data.</text>
</comment>
<evidence type="ECO:0000256" key="1">
    <source>
        <dbReference type="ARBA" id="ARBA00001946"/>
    </source>
</evidence>